<protein>
    <submittedName>
        <fullName evidence="1">LamB/YcsF family protein</fullName>
    </submittedName>
</protein>
<dbReference type="EMBL" id="CP060007">
    <property type="protein sequence ID" value="QNA46309.1"/>
    <property type="molecule type" value="Genomic_DNA"/>
</dbReference>
<organism evidence="1 2">
    <name type="scientific">Lacibacter sediminis</name>
    <dbReference type="NCBI Taxonomy" id="2760713"/>
    <lineage>
        <taxon>Bacteria</taxon>
        <taxon>Pseudomonadati</taxon>
        <taxon>Bacteroidota</taxon>
        <taxon>Chitinophagia</taxon>
        <taxon>Chitinophagales</taxon>
        <taxon>Chitinophagaceae</taxon>
        <taxon>Lacibacter</taxon>
    </lineage>
</organism>
<dbReference type="GO" id="GO:0005975">
    <property type="term" value="P:carbohydrate metabolic process"/>
    <property type="evidence" value="ECO:0007669"/>
    <property type="project" value="InterPro"/>
</dbReference>
<dbReference type="NCBIfam" id="NF003814">
    <property type="entry name" value="PRK05406.1-3"/>
    <property type="match status" value="1"/>
</dbReference>
<proteinExistence type="predicted"/>
<dbReference type="PANTHER" id="PTHR30292:SF0">
    <property type="entry name" value="5-OXOPROLINASE SUBUNIT A"/>
    <property type="match status" value="1"/>
</dbReference>
<dbReference type="SUPFAM" id="SSF88713">
    <property type="entry name" value="Glycoside hydrolase/deacetylase"/>
    <property type="match status" value="1"/>
</dbReference>
<dbReference type="InterPro" id="IPR005501">
    <property type="entry name" value="LamB/YcsF/PxpA-like"/>
</dbReference>
<dbReference type="PANTHER" id="PTHR30292">
    <property type="entry name" value="UNCHARACTERIZED PROTEIN YBGL-RELATED"/>
    <property type="match status" value="1"/>
</dbReference>
<dbReference type="Proteomes" id="UP000515344">
    <property type="component" value="Chromosome"/>
</dbReference>
<gene>
    <name evidence="1" type="ORF">H4075_09095</name>
</gene>
<sequence length="246" mass="26787">MKSIDLNCDLGEGLLTDEQIIPLISSANIACGYHAGDMDTMKRTIELCLQHNVAIGAHPSWHDKENFGRTEMQKTAEEIYDIVTAQLFTIAQLAKEQGAVLHHVKPHGALYNQSAKDKTIAAAIAKAVYDFAPSLIMFGLSGSISLTEANRFGLQTAHEVFADRTYRDDGSLTPRSQPNALITDEQTSLQQILQLINTQTVTTVTEKIIALKADTICIHGDGSNAVVFAKTISSALKQNHIDIKAN</sequence>
<dbReference type="Gene3D" id="3.20.20.370">
    <property type="entry name" value="Glycoside hydrolase/deacetylase"/>
    <property type="match status" value="1"/>
</dbReference>
<keyword evidence="2" id="KW-1185">Reference proteome</keyword>
<dbReference type="RefSeq" id="WP_182806102.1">
    <property type="nucleotide sequence ID" value="NZ_CP060007.1"/>
</dbReference>
<dbReference type="Pfam" id="PF03746">
    <property type="entry name" value="LamB_YcsF"/>
    <property type="match status" value="1"/>
</dbReference>
<name>A0A7G5XLF6_9BACT</name>
<dbReference type="NCBIfam" id="NF003816">
    <property type="entry name" value="PRK05406.1-5"/>
    <property type="match status" value="1"/>
</dbReference>
<dbReference type="AlphaFoldDB" id="A0A7G5XLF6"/>
<evidence type="ECO:0000313" key="2">
    <source>
        <dbReference type="Proteomes" id="UP000515344"/>
    </source>
</evidence>
<dbReference type="InterPro" id="IPR011330">
    <property type="entry name" value="Glyco_hydro/deAcase_b/a-brl"/>
</dbReference>
<dbReference type="KEGG" id="lacs:H4075_09095"/>
<evidence type="ECO:0000313" key="1">
    <source>
        <dbReference type="EMBL" id="QNA46309.1"/>
    </source>
</evidence>
<accession>A0A7G5XLF6</accession>
<dbReference type="CDD" id="cd10787">
    <property type="entry name" value="LamB_YcsF_like"/>
    <property type="match status" value="1"/>
</dbReference>
<reference evidence="2" key="1">
    <citation type="submission" date="2020-08" db="EMBL/GenBank/DDBJ databases">
        <title>Lacibacter sp. S13-6-6 genome sequencing.</title>
        <authorList>
            <person name="Jin L."/>
        </authorList>
    </citation>
    <scope>NUCLEOTIDE SEQUENCE [LARGE SCALE GENOMIC DNA]</scope>
    <source>
        <strain evidence="2">S13-6-6</strain>
    </source>
</reference>